<evidence type="ECO:0000256" key="3">
    <source>
        <dbReference type="ARBA" id="ARBA00010617"/>
    </source>
</evidence>
<dbReference type="AlphaFoldDB" id="A0A6A6D6Q7"/>
<keyword evidence="14" id="KW-1185">Reference proteome</keyword>
<evidence type="ECO:0000256" key="5">
    <source>
        <dbReference type="ARBA" id="ARBA00022692"/>
    </source>
</evidence>
<evidence type="ECO:0000313" key="14">
    <source>
        <dbReference type="Proteomes" id="UP000800200"/>
    </source>
</evidence>
<sequence length="395" mass="44775">MDTETLQTIVFWTASILYAINGLGIDTFLSEASSVLSQRAVYADMFGFKHTLNNFNHNEIAQVKSRLLGRLIQVQGVNHLPKIFPYLVKRVEQSLDEQVALGKTRPDGISLPVACTVRTITSRVMGVLFFGEKTSSSPILADALLRHSKEMVSCMAAFRITPSFLSSGRFVHGILTSESEYWNGPEHLAQTLLGVWFAAAHQPWMNLDFIILQLCRRPDIQDALREEIDTLEGLTYDKLIELPLLDSFIKETVRLHPLDILAVRRKALQPYTFTSGSPHIPAGATVAVSSYDLMHNSTDYPSSNDFQPRRFIDTESSVRGTKFTEVSEKFPVWGYGSLACPGRFHASIVMKLVIAHIVMRYEMRLEDEKARTFWSWETFIMPYESTRFVVKERTP</sequence>
<dbReference type="GO" id="GO:0020037">
    <property type="term" value="F:heme binding"/>
    <property type="evidence" value="ECO:0007669"/>
    <property type="project" value="InterPro"/>
</dbReference>
<gene>
    <name evidence="13" type="ORF">K469DRAFT_743429</name>
</gene>
<accession>A0A6A6D6Q7</accession>
<evidence type="ECO:0000256" key="6">
    <source>
        <dbReference type="ARBA" id="ARBA00022723"/>
    </source>
</evidence>
<evidence type="ECO:0000256" key="2">
    <source>
        <dbReference type="ARBA" id="ARBA00004370"/>
    </source>
</evidence>
<evidence type="ECO:0000256" key="4">
    <source>
        <dbReference type="ARBA" id="ARBA00022617"/>
    </source>
</evidence>
<evidence type="ECO:0000256" key="9">
    <source>
        <dbReference type="ARBA" id="ARBA00023004"/>
    </source>
</evidence>
<dbReference type="PANTHER" id="PTHR46206:SF5">
    <property type="entry name" value="P450, PUTATIVE (EUROFUNG)-RELATED"/>
    <property type="match status" value="1"/>
</dbReference>
<dbReference type="Pfam" id="PF00067">
    <property type="entry name" value="p450"/>
    <property type="match status" value="1"/>
</dbReference>
<keyword evidence="6 12" id="KW-0479">Metal-binding</keyword>
<protein>
    <submittedName>
        <fullName evidence="13">Cytochrome P450</fullName>
    </submittedName>
</protein>
<comment type="subcellular location">
    <subcellularLocation>
        <location evidence="2">Membrane</location>
    </subcellularLocation>
</comment>
<keyword evidence="10" id="KW-0503">Monooxygenase</keyword>
<dbReference type="GO" id="GO:0004497">
    <property type="term" value="F:monooxygenase activity"/>
    <property type="evidence" value="ECO:0007669"/>
    <property type="project" value="UniProtKB-KW"/>
</dbReference>
<dbReference type="PANTHER" id="PTHR46206">
    <property type="entry name" value="CYTOCHROME P450"/>
    <property type="match status" value="1"/>
</dbReference>
<dbReference type="Gene3D" id="1.10.630.10">
    <property type="entry name" value="Cytochrome P450"/>
    <property type="match status" value="1"/>
</dbReference>
<dbReference type="Proteomes" id="UP000800200">
    <property type="component" value="Unassembled WGS sequence"/>
</dbReference>
<evidence type="ECO:0000256" key="12">
    <source>
        <dbReference type="PIRSR" id="PIRSR602403-1"/>
    </source>
</evidence>
<evidence type="ECO:0000256" key="10">
    <source>
        <dbReference type="ARBA" id="ARBA00023033"/>
    </source>
</evidence>
<dbReference type="CDD" id="cd11041">
    <property type="entry name" value="CYP503A1-like"/>
    <property type="match status" value="1"/>
</dbReference>
<dbReference type="InterPro" id="IPR036396">
    <property type="entry name" value="Cyt_P450_sf"/>
</dbReference>
<name>A0A6A6D6Q7_9PEZI</name>
<keyword evidence="9 12" id="KW-0408">Iron</keyword>
<keyword evidence="11" id="KW-0472">Membrane</keyword>
<evidence type="ECO:0000256" key="11">
    <source>
        <dbReference type="ARBA" id="ARBA00023136"/>
    </source>
</evidence>
<comment type="cofactor">
    <cofactor evidence="1 12">
        <name>heme</name>
        <dbReference type="ChEBI" id="CHEBI:30413"/>
    </cofactor>
</comment>
<keyword evidence="4 12" id="KW-0349">Heme</keyword>
<proteinExistence type="inferred from homology"/>
<keyword evidence="7" id="KW-1133">Transmembrane helix</keyword>
<dbReference type="GO" id="GO:0005506">
    <property type="term" value="F:iron ion binding"/>
    <property type="evidence" value="ECO:0007669"/>
    <property type="project" value="InterPro"/>
</dbReference>
<keyword evidence="8" id="KW-0560">Oxidoreductase</keyword>
<dbReference type="OrthoDB" id="1844152at2759"/>
<evidence type="ECO:0000256" key="7">
    <source>
        <dbReference type="ARBA" id="ARBA00022989"/>
    </source>
</evidence>
<organism evidence="13 14">
    <name type="scientific">Zopfia rhizophila CBS 207.26</name>
    <dbReference type="NCBI Taxonomy" id="1314779"/>
    <lineage>
        <taxon>Eukaryota</taxon>
        <taxon>Fungi</taxon>
        <taxon>Dikarya</taxon>
        <taxon>Ascomycota</taxon>
        <taxon>Pezizomycotina</taxon>
        <taxon>Dothideomycetes</taxon>
        <taxon>Dothideomycetes incertae sedis</taxon>
        <taxon>Zopfiaceae</taxon>
        <taxon>Zopfia</taxon>
    </lineage>
</organism>
<keyword evidence="5" id="KW-0812">Transmembrane</keyword>
<dbReference type="GO" id="GO:0016020">
    <property type="term" value="C:membrane"/>
    <property type="evidence" value="ECO:0007669"/>
    <property type="project" value="UniProtKB-SubCell"/>
</dbReference>
<dbReference type="GO" id="GO:0016705">
    <property type="term" value="F:oxidoreductase activity, acting on paired donors, with incorporation or reduction of molecular oxygen"/>
    <property type="evidence" value="ECO:0007669"/>
    <property type="project" value="InterPro"/>
</dbReference>
<dbReference type="SUPFAM" id="SSF48264">
    <property type="entry name" value="Cytochrome P450"/>
    <property type="match status" value="1"/>
</dbReference>
<feature type="binding site" description="axial binding residue" evidence="12">
    <location>
        <position position="340"/>
    </location>
    <ligand>
        <name>heme</name>
        <dbReference type="ChEBI" id="CHEBI:30413"/>
    </ligand>
    <ligandPart>
        <name>Fe</name>
        <dbReference type="ChEBI" id="CHEBI:18248"/>
    </ligandPart>
</feature>
<evidence type="ECO:0000313" key="13">
    <source>
        <dbReference type="EMBL" id="KAF2175154.1"/>
    </source>
</evidence>
<dbReference type="EMBL" id="ML994743">
    <property type="protein sequence ID" value="KAF2175154.1"/>
    <property type="molecule type" value="Genomic_DNA"/>
</dbReference>
<dbReference type="InterPro" id="IPR002403">
    <property type="entry name" value="Cyt_P450_E_grp-IV"/>
</dbReference>
<evidence type="ECO:0000256" key="1">
    <source>
        <dbReference type="ARBA" id="ARBA00001971"/>
    </source>
</evidence>
<evidence type="ECO:0000256" key="8">
    <source>
        <dbReference type="ARBA" id="ARBA00023002"/>
    </source>
</evidence>
<reference evidence="13" key="1">
    <citation type="journal article" date="2020" name="Stud. Mycol.">
        <title>101 Dothideomycetes genomes: a test case for predicting lifestyles and emergence of pathogens.</title>
        <authorList>
            <person name="Haridas S."/>
            <person name="Albert R."/>
            <person name="Binder M."/>
            <person name="Bloem J."/>
            <person name="Labutti K."/>
            <person name="Salamov A."/>
            <person name="Andreopoulos B."/>
            <person name="Baker S."/>
            <person name="Barry K."/>
            <person name="Bills G."/>
            <person name="Bluhm B."/>
            <person name="Cannon C."/>
            <person name="Castanera R."/>
            <person name="Culley D."/>
            <person name="Daum C."/>
            <person name="Ezra D."/>
            <person name="Gonzalez J."/>
            <person name="Henrissat B."/>
            <person name="Kuo A."/>
            <person name="Liang C."/>
            <person name="Lipzen A."/>
            <person name="Lutzoni F."/>
            <person name="Magnuson J."/>
            <person name="Mondo S."/>
            <person name="Nolan M."/>
            <person name="Ohm R."/>
            <person name="Pangilinan J."/>
            <person name="Park H.-J."/>
            <person name="Ramirez L."/>
            <person name="Alfaro M."/>
            <person name="Sun H."/>
            <person name="Tritt A."/>
            <person name="Yoshinaga Y."/>
            <person name="Zwiers L.-H."/>
            <person name="Turgeon B."/>
            <person name="Goodwin S."/>
            <person name="Spatafora J."/>
            <person name="Crous P."/>
            <person name="Grigoriev I."/>
        </authorList>
    </citation>
    <scope>NUCLEOTIDE SEQUENCE</scope>
    <source>
        <strain evidence="13">CBS 207.26</strain>
    </source>
</reference>
<dbReference type="InterPro" id="IPR001128">
    <property type="entry name" value="Cyt_P450"/>
</dbReference>
<comment type="similarity">
    <text evidence="3">Belongs to the cytochrome P450 family.</text>
</comment>
<dbReference type="PRINTS" id="PR00465">
    <property type="entry name" value="EP450IV"/>
</dbReference>